<reference evidence="4 5" key="1">
    <citation type="journal article" date="2001" name="J. Bacteriol.">
        <title>Genome sequence and comparative analysis of the solvent-producing bacterium Clostridium acetobutylicum.</title>
        <authorList>
            <person name="Nolling J."/>
            <person name="Breton G."/>
            <person name="Omelchenko M.V."/>
            <person name="Makarova K.S."/>
            <person name="Zeng Q."/>
            <person name="Gibson R."/>
            <person name="Lee H.M."/>
            <person name="Dubois J."/>
            <person name="Qiu D."/>
            <person name="Hitti J."/>
            <person name="Wolf Y.I."/>
            <person name="Tatusov R.L."/>
            <person name="Sabathe F."/>
            <person name="Doucette-Stamm L."/>
            <person name="Soucaille P."/>
            <person name="Daly M.J."/>
            <person name="Bennett G.N."/>
            <person name="Koonin E.V."/>
            <person name="Smith D.R."/>
        </authorList>
    </citation>
    <scope>NUCLEOTIDE SEQUENCE [LARGE SCALE GENOMIC DNA]</scope>
    <source>
        <strain evidence="5">ATCC 824 / DSM 792 / JCM 1419 / LMG 5710 / VKM B-1787</strain>
    </source>
</reference>
<evidence type="ECO:0000259" key="2">
    <source>
        <dbReference type="Pfam" id="PF01558"/>
    </source>
</evidence>
<dbReference type="GO" id="GO:0016903">
    <property type="term" value="F:oxidoreductase activity, acting on the aldehyde or oxo group of donors"/>
    <property type="evidence" value="ECO:0007669"/>
    <property type="project" value="InterPro"/>
</dbReference>
<dbReference type="SUPFAM" id="SSF52922">
    <property type="entry name" value="TK C-terminal domain-like"/>
    <property type="match status" value="1"/>
</dbReference>
<dbReference type="CDD" id="cd07034">
    <property type="entry name" value="TPP_PYR_PFOR_IOR-alpha_like"/>
    <property type="match status" value="1"/>
</dbReference>
<dbReference type="SUPFAM" id="SSF52518">
    <property type="entry name" value="Thiamin diphosphate-binding fold (THDP-binding)"/>
    <property type="match status" value="1"/>
</dbReference>
<dbReference type="DNASU" id="1118642"/>
<dbReference type="PANTHER" id="PTHR32154">
    <property type="entry name" value="PYRUVATE-FLAVODOXIN OXIDOREDUCTASE-RELATED"/>
    <property type="match status" value="1"/>
</dbReference>
<proteinExistence type="predicted"/>
<feature type="domain" description="Pyruvate flavodoxin/ferredoxin oxidoreductase pyrimidine binding" evidence="3">
    <location>
        <begin position="193"/>
        <end position="427"/>
    </location>
</feature>
<evidence type="ECO:0000313" key="4">
    <source>
        <dbReference type="EMBL" id="AAK80413.1"/>
    </source>
</evidence>
<dbReference type="AlphaFoldDB" id="Q97GB0"/>
<protein>
    <submittedName>
        <fullName evidence="4">2-oxoacid:ferredoxin oxidoreductase, alpha subunit</fullName>
    </submittedName>
</protein>
<evidence type="ECO:0000313" key="5">
    <source>
        <dbReference type="Proteomes" id="UP000000814"/>
    </source>
</evidence>
<gene>
    <name evidence="4" type="ordered locus">CA_C2459</name>
</gene>
<sequence length="558" mass="62267">MIYNILIGGAAGQGMETLAAILQKILKKKGFEIFTTQDYMSRVRGGHNFFQIRFGNEEIRTHVKEIDGIIALDLSTIELHINELKKDGFVICDNSIKYEDKRVYALPLRDIAHKIGNVRVYGSVALGALLKLFNQDLAFAFDVLNVRFKEDIAQKNFNAFEEGFKKVVPKYDIKPKEKDDKLLINANQAIALGALAAGCKFYSAYPMTPSTSIMDYLASKMKEAGIVVEQAEDEIAAINMAIGASFTGTRAMTGTSGGGFALMVEAIGLSSMLEVPLVVAEIQRPGPTTGLPTRTEQGDLKFVISSSPGDVPKMVIALKNAEDAFYQTMRAFNIADKYQIPVIILGDQYIADNNRTVREFDFDKIKVNRYLSDEDFKENREYKRYEVTKTGVSPRIIPGNIEGKTVLVDSDEHDEYGHITESSETRVLMNDKRIRKMKHLKEELIEPEYFGEDAAENILIGWGSLEGAIKEAVNDLNKEGKEKYAALIFGDVWPLPEKLLREKASKAKTLIDVEQNAQGQLADIIREGTGIEVDKKILKYDGRPIMASYIVGRIKEGE</sequence>
<dbReference type="RefSeq" id="WP_010965754.1">
    <property type="nucleotide sequence ID" value="NC_003030.1"/>
</dbReference>
<dbReference type="GO" id="GO:0006979">
    <property type="term" value="P:response to oxidative stress"/>
    <property type="evidence" value="ECO:0007669"/>
    <property type="project" value="TreeGrafter"/>
</dbReference>
<organism evidence="4 5">
    <name type="scientific">Clostridium acetobutylicum (strain ATCC 824 / DSM 792 / JCM 1419 / IAM 19013 / LMG 5710 / NBRC 13948 / NRRL B-527 / VKM B-1787 / 2291 / W)</name>
    <dbReference type="NCBI Taxonomy" id="272562"/>
    <lineage>
        <taxon>Bacteria</taxon>
        <taxon>Bacillati</taxon>
        <taxon>Bacillota</taxon>
        <taxon>Clostridia</taxon>
        <taxon>Eubacteriales</taxon>
        <taxon>Clostridiaceae</taxon>
        <taxon>Clostridium</taxon>
    </lineage>
</organism>
<evidence type="ECO:0000259" key="3">
    <source>
        <dbReference type="Pfam" id="PF01855"/>
    </source>
</evidence>
<feature type="domain" description="Pyruvate/ketoisovalerate oxidoreductase catalytic" evidence="2">
    <location>
        <begin position="11"/>
        <end position="164"/>
    </location>
</feature>
<evidence type="ECO:0000256" key="1">
    <source>
        <dbReference type="ARBA" id="ARBA00023002"/>
    </source>
</evidence>
<dbReference type="HOGENOM" id="CLU_017038_1_0_9"/>
<dbReference type="Gene3D" id="3.40.920.10">
    <property type="entry name" value="Pyruvate-ferredoxin oxidoreductase, PFOR, domain III"/>
    <property type="match status" value="1"/>
</dbReference>
<dbReference type="PANTHER" id="PTHR32154:SF20">
    <property type="entry name" value="2-OXOGLUTARATE OXIDOREDUCTASE SUBUNIT KORA"/>
    <property type="match status" value="1"/>
</dbReference>
<dbReference type="Pfam" id="PF01855">
    <property type="entry name" value="POR_N"/>
    <property type="match status" value="1"/>
</dbReference>
<dbReference type="GeneID" id="44998937"/>
<dbReference type="PIR" id="B97203">
    <property type="entry name" value="B97203"/>
</dbReference>
<dbReference type="NCBIfam" id="TIGR03710">
    <property type="entry name" value="OAFO_sf"/>
    <property type="match status" value="1"/>
</dbReference>
<dbReference type="KEGG" id="cac:CA_C2459"/>
<dbReference type="SUPFAM" id="SSF53323">
    <property type="entry name" value="Pyruvate-ferredoxin oxidoreductase, PFOR, domain III"/>
    <property type="match status" value="1"/>
</dbReference>
<accession>Q97GB0</accession>
<dbReference type="eggNOG" id="COG1014">
    <property type="taxonomic scope" value="Bacteria"/>
</dbReference>
<dbReference type="OrthoDB" id="9794954at2"/>
<dbReference type="InterPro" id="IPR029061">
    <property type="entry name" value="THDP-binding"/>
</dbReference>
<dbReference type="InterPro" id="IPR022367">
    <property type="entry name" value="2-oxoacid/accept_OxRdtase_asu"/>
</dbReference>
<dbReference type="InterPro" id="IPR002880">
    <property type="entry name" value="Pyrv_Fd/Flavodoxin_OxRdtase_N"/>
</dbReference>
<dbReference type="Pfam" id="PF01558">
    <property type="entry name" value="POR"/>
    <property type="match status" value="1"/>
</dbReference>
<dbReference type="PATRIC" id="fig|272562.8.peg.2655"/>
<dbReference type="EMBL" id="AE001437">
    <property type="protein sequence ID" value="AAK80413.1"/>
    <property type="molecule type" value="Genomic_DNA"/>
</dbReference>
<dbReference type="eggNOG" id="COG0674">
    <property type="taxonomic scope" value="Bacteria"/>
</dbReference>
<dbReference type="InterPro" id="IPR009014">
    <property type="entry name" value="Transketo_C/PFOR_II"/>
</dbReference>
<dbReference type="InterPro" id="IPR050722">
    <property type="entry name" value="Pyruvate:ferred/Flavod_OxRd"/>
</dbReference>
<keyword evidence="5" id="KW-1185">Reference proteome</keyword>
<dbReference type="InterPro" id="IPR002869">
    <property type="entry name" value="Pyrv_flavodox_OxRed_cen"/>
</dbReference>
<dbReference type="STRING" id="272562.CA_C2459"/>
<dbReference type="Gene3D" id="3.40.50.970">
    <property type="match status" value="1"/>
</dbReference>
<name>Q97GB0_CLOAB</name>
<dbReference type="Gene3D" id="3.40.50.920">
    <property type="match status" value="1"/>
</dbReference>
<dbReference type="Proteomes" id="UP000000814">
    <property type="component" value="Chromosome"/>
</dbReference>
<keyword evidence="1" id="KW-0560">Oxidoreductase</keyword>
<dbReference type="FunFam" id="3.40.50.970:FF:000022">
    <property type="entry name" value="2-oxoglutarate ferredoxin oxidoreductase alpha subunit"/>
    <property type="match status" value="1"/>
</dbReference>
<dbReference type="InterPro" id="IPR019752">
    <property type="entry name" value="Pyrv/ketoisovalerate_OxRed_cat"/>
</dbReference>